<sequence>MDHAGKVAGNITRDLFDAAEIGADWTNRLVDCLCQFLNYAMPLVTPPEAPDARLAAAMAMARDRLDDPDLRLNDLAQAAGISARNLNALFAHTGQTPMRWLMNERLAAVARDLADDSAATGTPRQISNIAEARGFRDPAHLSTAFRLRFGMSPREYRAQRQARCQHPQDFPRTGP</sequence>
<comment type="caution">
    <text evidence="6">The sequence shown here is derived from an EMBL/GenBank/DDBJ whole genome shotgun (WGS) entry which is preliminary data.</text>
</comment>
<evidence type="ECO:0000313" key="7">
    <source>
        <dbReference type="Proteomes" id="UP000002931"/>
    </source>
</evidence>
<dbReference type="HOGENOM" id="CLU_1530739_0_0_5"/>
<dbReference type="Gene3D" id="1.10.10.60">
    <property type="entry name" value="Homeodomain-like"/>
    <property type="match status" value="1"/>
</dbReference>
<dbReference type="AlphaFoldDB" id="A3VDM6"/>
<dbReference type="PANTHER" id="PTHR46796">
    <property type="entry name" value="HTH-TYPE TRANSCRIPTIONAL ACTIVATOR RHAS-RELATED"/>
    <property type="match status" value="1"/>
</dbReference>
<evidence type="ECO:0000256" key="4">
    <source>
        <dbReference type="SAM" id="MobiDB-lite"/>
    </source>
</evidence>
<feature type="domain" description="HTH araC/xylS-type" evidence="5">
    <location>
        <begin position="55"/>
        <end position="159"/>
    </location>
</feature>
<feature type="region of interest" description="Disordered" evidence="4">
    <location>
        <begin position="156"/>
        <end position="175"/>
    </location>
</feature>
<dbReference type="RefSeq" id="WP_008328504.1">
    <property type="nucleotide sequence ID" value="NZ_CH902578.1"/>
</dbReference>
<dbReference type="InterPro" id="IPR018060">
    <property type="entry name" value="HTH_AraC"/>
</dbReference>
<dbReference type="eggNOG" id="COG2207">
    <property type="taxonomic scope" value="Bacteria"/>
</dbReference>
<keyword evidence="1" id="KW-0805">Transcription regulation</keyword>
<dbReference type="PANTHER" id="PTHR46796:SF7">
    <property type="entry name" value="ARAC FAMILY TRANSCRIPTIONAL REGULATOR"/>
    <property type="match status" value="1"/>
</dbReference>
<evidence type="ECO:0000256" key="3">
    <source>
        <dbReference type="ARBA" id="ARBA00023163"/>
    </source>
</evidence>
<accession>A3VDM6</accession>
<evidence type="ECO:0000259" key="5">
    <source>
        <dbReference type="PROSITE" id="PS01124"/>
    </source>
</evidence>
<dbReference type="GO" id="GO:0003700">
    <property type="term" value="F:DNA-binding transcription factor activity"/>
    <property type="evidence" value="ECO:0007669"/>
    <property type="project" value="InterPro"/>
</dbReference>
<dbReference type="OrthoDB" id="252470at2"/>
<dbReference type="Proteomes" id="UP000002931">
    <property type="component" value="Unassembled WGS sequence"/>
</dbReference>
<dbReference type="InterPro" id="IPR050204">
    <property type="entry name" value="AraC_XylS_family_regulators"/>
</dbReference>
<dbReference type="GO" id="GO:0043565">
    <property type="term" value="F:sequence-specific DNA binding"/>
    <property type="evidence" value="ECO:0007669"/>
    <property type="project" value="InterPro"/>
</dbReference>
<dbReference type="SMART" id="SM00342">
    <property type="entry name" value="HTH_ARAC"/>
    <property type="match status" value="1"/>
</dbReference>
<keyword evidence="7" id="KW-1185">Reference proteome</keyword>
<dbReference type="InterPro" id="IPR009057">
    <property type="entry name" value="Homeodomain-like_sf"/>
</dbReference>
<organism evidence="6 7">
    <name type="scientific">Maritimibacter alkaliphilus HTCC2654</name>
    <dbReference type="NCBI Taxonomy" id="314271"/>
    <lineage>
        <taxon>Bacteria</taxon>
        <taxon>Pseudomonadati</taxon>
        <taxon>Pseudomonadota</taxon>
        <taxon>Alphaproteobacteria</taxon>
        <taxon>Rhodobacterales</taxon>
        <taxon>Roseobacteraceae</taxon>
        <taxon>Maritimibacter</taxon>
    </lineage>
</organism>
<keyword evidence="3" id="KW-0804">Transcription</keyword>
<dbReference type="PROSITE" id="PS01124">
    <property type="entry name" value="HTH_ARAC_FAMILY_2"/>
    <property type="match status" value="1"/>
</dbReference>
<gene>
    <name evidence="6" type="ORF">RB2654_02839</name>
</gene>
<evidence type="ECO:0000313" key="6">
    <source>
        <dbReference type="EMBL" id="EAQ13615.1"/>
    </source>
</evidence>
<dbReference type="EMBL" id="AAMT01000004">
    <property type="protein sequence ID" value="EAQ13615.1"/>
    <property type="molecule type" value="Genomic_DNA"/>
</dbReference>
<protein>
    <submittedName>
        <fullName evidence="6">Putative transcriptional regulator</fullName>
    </submittedName>
</protein>
<name>A3VDM6_9RHOB</name>
<proteinExistence type="predicted"/>
<dbReference type="SUPFAM" id="SSF46689">
    <property type="entry name" value="Homeodomain-like"/>
    <property type="match status" value="1"/>
</dbReference>
<evidence type="ECO:0000256" key="1">
    <source>
        <dbReference type="ARBA" id="ARBA00023015"/>
    </source>
</evidence>
<keyword evidence="2" id="KW-0238">DNA-binding</keyword>
<reference evidence="6 7" key="1">
    <citation type="journal article" date="2010" name="J. Bacteriol.">
        <title>Genome sequences of Pelagibaca bermudensis HTCC2601T and Maritimibacter alkaliphilus HTCC2654T, the type strains of two marine Roseobacter genera.</title>
        <authorList>
            <person name="Thrash J.C."/>
            <person name="Cho J.C."/>
            <person name="Ferriera S."/>
            <person name="Johnson J."/>
            <person name="Vergin K.L."/>
            <person name="Giovannoni S.J."/>
        </authorList>
    </citation>
    <scope>NUCLEOTIDE SEQUENCE [LARGE SCALE GENOMIC DNA]</scope>
    <source>
        <strain evidence="6 7">HTCC2654</strain>
    </source>
</reference>
<evidence type="ECO:0000256" key="2">
    <source>
        <dbReference type="ARBA" id="ARBA00023125"/>
    </source>
</evidence>
<dbReference type="STRING" id="314271.RB2654_02839"/>
<dbReference type="Pfam" id="PF12833">
    <property type="entry name" value="HTH_18"/>
    <property type="match status" value="1"/>
</dbReference>